<evidence type="ECO:0000313" key="4">
    <source>
        <dbReference type="EMBL" id="UNK45367.1"/>
    </source>
</evidence>
<keyword evidence="1" id="KW-0732">Signal</keyword>
<dbReference type="InterPro" id="IPR050570">
    <property type="entry name" value="Cell_wall_metabolism_enzyme"/>
</dbReference>
<protein>
    <submittedName>
        <fullName evidence="4">M23 family metallopeptidase</fullName>
    </submittedName>
</protein>
<dbReference type="PANTHER" id="PTHR21666">
    <property type="entry name" value="PEPTIDASE-RELATED"/>
    <property type="match status" value="1"/>
</dbReference>
<dbReference type="CDD" id="cd12797">
    <property type="entry name" value="M23_peptidase"/>
    <property type="match status" value="1"/>
</dbReference>
<feature type="domain" description="M23ase beta-sheet core" evidence="3">
    <location>
        <begin position="157"/>
        <end position="252"/>
    </location>
</feature>
<dbReference type="Pfam" id="PF01551">
    <property type="entry name" value="Peptidase_M23"/>
    <property type="match status" value="1"/>
</dbReference>
<dbReference type="Gene3D" id="2.70.70.10">
    <property type="entry name" value="Glucose Permease (Domain IIA)"/>
    <property type="match status" value="1"/>
</dbReference>
<dbReference type="RefSeq" id="WP_241913603.1">
    <property type="nucleotide sequence ID" value="NZ_CP093326.1"/>
</dbReference>
<feature type="compositionally biased region" description="Basic residues" evidence="2">
    <location>
        <begin position="1"/>
        <end position="12"/>
    </location>
</feature>
<keyword evidence="5" id="KW-1185">Reference proteome</keyword>
<dbReference type="InterPro" id="IPR011055">
    <property type="entry name" value="Dup_hybrid_motif"/>
</dbReference>
<evidence type="ECO:0000313" key="5">
    <source>
        <dbReference type="Proteomes" id="UP000829069"/>
    </source>
</evidence>
<dbReference type="InterPro" id="IPR016047">
    <property type="entry name" value="M23ase_b-sheet_dom"/>
</dbReference>
<accession>A0ABY3W7B0</accession>
<dbReference type="SUPFAM" id="SSF51261">
    <property type="entry name" value="Duplicated hybrid motif"/>
    <property type="match status" value="1"/>
</dbReference>
<sequence>MAGHKASGRRRSTAPVEYSRPRAAATAGRRRAQPAPSPVAAAARDVGHKTAIVAAASGMVLTVMLPTTAGATADGPQEAVATSSISAATEARLTFERAGLTSKFDPDTKLKQVMVASGGKAKAIGSEGSLSQPMDELIKTSPFGYRVSPITGYAGELHTGQDYGAPCGTPVAAAAGGTVVEAGFQVGGGGNRIVVDHGNGLETTYNHLSTIDTAVGAAVARGEVLGESGTTGASTGCHLHFEVMVNGKLVDPTGWL</sequence>
<feature type="region of interest" description="Disordered" evidence="2">
    <location>
        <begin position="1"/>
        <end position="44"/>
    </location>
</feature>
<proteinExistence type="predicted"/>
<organism evidence="4 5">
    <name type="scientific">Arthrobacter sulfonylureivorans</name>
    <dbReference type="NCBI Taxonomy" id="2486855"/>
    <lineage>
        <taxon>Bacteria</taxon>
        <taxon>Bacillati</taxon>
        <taxon>Actinomycetota</taxon>
        <taxon>Actinomycetes</taxon>
        <taxon>Micrococcales</taxon>
        <taxon>Micrococcaceae</taxon>
        <taxon>Arthrobacter</taxon>
    </lineage>
</organism>
<dbReference type="PANTHER" id="PTHR21666:SF289">
    <property type="entry name" value="L-ALA--D-GLU ENDOPEPTIDASE"/>
    <property type="match status" value="1"/>
</dbReference>
<evidence type="ECO:0000256" key="1">
    <source>
        <dbReference type="ARBA" id="ARBA00022729"/>
    </source>
</evidence>
<evidence type="ECO:0000256" key="2">
    <source>
        <dbReference type="SAM" id="MobiDB-lite"/>
    </source>
</evidence>
<name>A0ABY3W7B0_9MICC</name>
<dbReference type="Proteomes" id="UP000829069">
    <property type="component" value="Chromosome"/>
</dbReference>
<gene>
    <name evidence="4" type="ORF">MNQ99_15735</name>
</gene>
<reference evidence="4 5" key="1">
    <citation type="submission" date="2022-03" db="EMBL/GenBank/DDBJ databases">
        <title>Isotopic signatures of nitrous oxide derived from detoxification processes.</title>
        <authorList>
            <person name="Behrendt U."/>
            <person name="Buchen C."/>
            <person name="Well R."/>
            <person name="Ulrich A."/>
            <person name="Rohe L."/>
            <person name="Kolb S."/>
            <person name="Schloter M."/>
            <person name="Horn M.A."/>
            <person name="Augustin J."/>
        </authorList>
    </citation>
    <scope>NUCLEOTIDE SEQUENCE [LARGE SCALE GENOMIC DNA]</scope>
    <source>
        <strain evidence="4 5">S4-C24</strain>
    </source>
</reference>
<dbReference type="EMBL" id="CP093326">
    <property type="protein sequence ID" value="UNK45367.1"/>
    <property type="molecule type" value="Genomic_DNA"/>
</dbReference>
<evidence type="ECO:0000259" key="3">
    <source>
        <dbReference type="Pfam" id="PF01551"/>
    </source>
</evidence>